<evidence type="ECO:0000256" key="1">
    <source>
        <dbReference type="SAM" id="MobiDB-lite"/>
    </source>
</evidence>
<proteinExistence type="predicted"/>
<reference evidence="2" key="1">
    <citation type="submission" date="2014-12" db="EMBL/GenBank/DDBJ databases">
        <title>Insight into the proteome of Arion vulgaris.</title>
        <authorList>
            <person name="Aradska J."/>
            <person name="Bulat T."/>
            <person name="Smidak R."/>
            <person name="Sarate P."/>
            <person name="Gangsoo J."/>
            <person name="Sialana F."/>
            <person name="Bilban M."/>
            <person name="Lubec G."/>
        </authorList>
    </citation>
    <scope>NUCLEOTIDE SEQUENCE</scope>
    <source>
        <tissue evidence="2">Skin</tissue>
    </source>
</reference>
<name>A0A0B6Y268_9EUPU</name>
<gene>
    <name evidence="2" type="primary">ORF10206</name>
</gene>
<dbReference type="EMBL" id="HACG01003374">
    <property type="protein sequence ID" value="CEK50239.1"/>
    <property type="molecule type" value="Transcribed_RNA"/>
</dbReference>
<feature type="region of interest" description="Disordered" evidence="1">
    <location>
        <begin position="73"/>
        <end position="119"/>
    </location>
</feature>
<protein>
    <submittedName>
        <fullName evidence="2">Uncharacterized protein</fullName>
    </submittedName>
</protein>
<feature type="compositionally biased region" description="Low complexity" evidence="1">
    <location>
        <begin position="86"/>
        <end position="108"/>
    </location>
</feature>
<sequence length="119" mass="12906">ESAIDHLHFHTDTDSSSQFLSFSHFSTFPRDGHSGNFRRAFSSFDHTSVPKSAKRKLKYSHNAVATSSTLTNLGPQIDDIRTSEGSSSIANASANSSSTKLLTSDTSSGMSPRKSKSHR</sequence>
<accession>A0A0B6Y268</accession>
<organism evidence="2">
    <name type="scientific">Arion vulgaris</name>
    <dbReference type="NCBI Taxonomy" id="1028688"/>
    <lineage>
        <taxon>Eukaryota</taxon>
        <taxon>Metazoa</taxon>
        <taxon>Spiralia</taxon>
        <taxon>Lophotrochozoa</taxon>
        <taxon>Mollusca</taxon>
        <taxon>Gastropoda</taxon>
        <taxon>Heterobranchia</taxon>
        <taxon>Euthyneura</taxon>
        <taxon>Panpulmonata</taxon>
        <taxon>Eupulmonata</taxon>
        <taxon>Stylommatophora</taxon>
        <taxon>Helicina</taxon>
        <taxon>Arionoidea</taxon>
        <taxon>Arionidae</taxon>
        <taxon>Arion</taxon>
    </lineage>
</organism>
<feature type="non-terminal residue" evidence="2">
    <location>
        <position position="119"/>
    </location>
</feature>
<dbReference type="AlphaFoldDB" id="A0A0B6Y268"/>
<feature type="non-terminal residue" evidence="2">
    <location>
        <position position="1"/>
    </location>
</feature>
<evidence type="ECO:0000313" key="2">
    <source>
        <dbReference type="EMBL" id="CEK50239.1"/>
    </source>
</evidence>